<organism evidence="2 3">
    <name type="scientific">Candidatus Defluviibacterium haderslevense</name>
    <dbReference type="NCBI Taxonomy" id="2981993"/>
    <lineage>
        <taxon>Bacteria</taxon>
        <taxon>Pseudomonadati</taxon>
        <taxon>Bacteroidota</taxon>
        <taxon>Saprospiria</taxon>
        <taxon>Saprospirales</taxon>
        <taxon>Saprospiraceae</taxon>
        <taxon>Candidatus Defluviibacterium</taxon>
    </lineage>
</organism>
<feature type="domain" description="Tc1-like transposase DDE" evidence="1">
    <location>
        <begin position="10"/>
        <end position="119"/>
    </location>
</feature>
<dbReference type="GO" id="GO:0003676">
    <property type="term" value="F:nucleic acid binding"/>
    <property type="evidence" value="ECO:0007669"/>
    <property type="project" value="InterPro"/>
</dbReference>
<dbReference type="Gene3D" id="3.30.420.10">
    <property type="entry name" value="Ribonuclease H-like superfamily/Ribonuclease H"/>
    <property type="match status" value="1"/>
</dbReference>
<sequence>MNLLYNLPQKQRRRERKTLFGCIEPKTGMVITSIEKRGNTISFFRFLLKTTQVYSNQKVIMVVDNVRYHHAKRLKPILEKYKHRIELIYLPAYSPDLNPMERLLWYMRKKITHNRYLEKMAERICHFNLLMNDFKIENQIGKNLANLMVNI</sequence>
<reference evidence="2 3" key="1">
    <citation type="submission" date="2020-10" db="EMBL/GenBank/DDBJ databases">
        <title>Connecting structure to function with the recovery of over 1000 high-quality activated sludge metagenome-assembled genomes encoding full-length rRNA genes using long-read sequencing.</title>
        <authorList>
            <person name="Singleton C.M."/>
            <person name="Petriglieri F."/>
            <person name="Kristensen J.M."/>
            <person name="Kirkegaard R.H."/>
            <person name="Michaelsen T.Y."/>
            <person name="Andersen M.H."/>
            <person name="Karst S.M."/>
            <person name="Dueholm M.S."/>
            <person name="Nielsen P.H."/>
            <person name="Albertsen M."/>
        </authorList>
    </citation>
    <scope>NUCLEOTIDE SEQUENCE [LARGE SCALE GENOMIC DNA]</scope>
    <source>
        <strain evidence="2">Ribe_18-Q3-R11-54_BAT3C.373</strain>
    </source>
</reference>
<gene>
    <name evidence="2" type="ORF">IPO85_02490</name>
</gene>
<dbReference type="EMBL" id="JADKFW010000004">
    <property type="protein sequence ID" value="MBK9716390.1"/>
    <property type="molecule type" value="Genomic_DNA"/>
</dbReference>
<comment type="caution">
    <text evidence="2">The sequence shown here is derived from an EMBL/GenBank/DDBJ whole genome shotgun (WGS) entry which is preliminary data.</text>
</comment>
<evidence type="ECO:0000313" key="3">
    <source>
        <dbReference type="Proteomes" id="UP000808349"/>
    </source>
</evidence>
<dbReference type="InterPro" id="IPR036397">
    <property type="entry name" value="RNaseH_sf"/>
</dbReference>
<evidence type="ECO:0000313" key="2">
    <source>
        <dbReference type="EMBL" id="MBK9716390.1"/>
    </source>
</evidence>
<protein>
    <submittedName>
        <fullName evidence="2">Transposase</fullName>
    </submittedName>
</protein>
<dbReference type="Pfam" id="PF13358">
    <property type="entry name" value="DDE_3"/>
    <property type="match status" value="1"/>
</dbReference>
<dbReference type="InterPro" id="IPR038717">
    <property type="entry name" value="Tc1-like_DDE_dom"/>
</dbReference>
<dbReference type="AlphaFoldDB" id="A0A9D7S711"/>
<proteinExistence type="predicted"/>
<name>A0A9D7S711_9BACT</name>
<evidence type="ECO:0000259" key="1">
    <source>
        <dbReference type="Pfam" id="PF13358"/>
    </source>
</evidence>
<dbReference type="Proteomes" id="UP000808349">
    <property type="component" value="Unassembled WGS sequence"/>
</dbReference>
<accession>A0A9D7S711</accession>